<dbReference type="OrthoDB" id="9799175at2"/>
<keyword evidence="2" id="KW-1185">Reference proteome</keyword>
<dbReference type="EMBL" id="CP043315">
    <property type="protein sequence ID" value="QEK37954.1"/>
    <property type="molecule type" value="Genomic_DNA"/>
</dbReference>
<protein>
    <submittedName>
        <fullName evidence="1">Uncharacterized protein</fullName>
    </submittedName>
</protein>
<evidence type="ECO:0000313" key="1">
    <source>
        <dbReference type="EMBL" id="QEK37954.1"/>
    </source>
</evidence>
<dbReference type="AlphaFoldDB" id="A0A5C0UFY5"/>
<dbReference type="Gene3D" id="1.20.5.170">
    <property type="match status" value="1"/>
</dbReference>
<dbReference type="RefSeq" id="WP_148980801.1">
    <property type="nucleotide sequence ID" value="NZ_CP043315.1"/>
</dbReference>
<dbReference type="Proteomes" id="UP000325155">
    <property type="component" value="Chromosome"/>
</dbReference>
<dbReference type="KEGG" id="cip:FZC35_00975"/>
<dbReference type="SUPFAM" id="SSF57997">
    <property type="entry name" value="Tropomyosin"/>
    <property type="match status" value="1"/>
</dbReference>
<sequence length="1192" mass="135250">MNKKLYCLTLLCLLKLNSKNVENSILQKIKPCDGMLENQSDDVKKWSTGLLGHNLIRHKNGSIYNGLENLETSSDEIIGYLISSNKNNKQYTGMYTYNYLEGAVYKIKDSHSALHDMQDGEIHAVAKNAIDLSVMEKVLIDYNIDSDEQDYLKDIVSFFQVMRGLILQYEILTNPNISIDHDQQYTKELICSQSKLVGKSVHDSLSDILDLYHQNKHADSIKEDVHADISALHQTVNKLKDTAGSAHTDDLTTIFGYLGHIALRVDAIQDEEIYTQLQISCNEVKELLNTDDGQNILEAILNILRGQDAGDVFFSNVQRGLISFFGANNPADFNRILNEVSNADPEYLKGQVRKIDSDIQSLLDNLNTKTEAIKEKILETDVEIDKVKQKTNKLLNKSRVIDGKIDGINNAIGQVDSKVDDVSAAVGQVDTKVDGIDTVVGKIRQKSNQIIAKANAIDGKVDDVSAAVGQVDTKVDTVGNTADQIEIKVDRIEMKASAIDGKVDDVSAAVGQVSSKVDGMNTQISSQLAVDCNDNIGEAICHIKKVADQIKLEAEEIDRQIDYHLNPHNRKDDAFFHALNTAHGDIRKIIGKLERFDYAHITNAMKNGIDFSFTAYVKSMLADFESSSIDTEHALSIVNVILDLYSCPVSQLNDDVLDSIMHIASYVEKDSFASFSTQYIDYIRERHKNNPMNYRDFFRIASPALIRVSAFSESNNTKYIVNAIYNSYRYIWNNYNKNPLNNLQQNNVYLENLDNKYKLELMHHMINRCMRIHDTIPLKDTDIDQIDFTKAIIIKFADELHVNDLNNIIPLLSGISEVDDYIEEKLVDATSNESAELGLVAFKWVIQGHSNNNLPELVAQRINEYAAYGSAWRQRIVNFFISGNIVEYDNATQSYIPGETSVESYISIQNKQNMHFALNLFNYRYDVNELTSNILLNINQFIVDQFSSYYYYYTIDPGFKDIVDEMIEMSESVDQFSRNVMRNFKDHSSALKQTLWRFECDSDLTRFSDNGNNEYMYVFLRRTIEKIAIALNNELINASDYEDAIANAANYLDSYFGRILCYMKNRCKELQNSPSAIVEMSNILLNYKNFYREGVDRAIENASITSLDFYHIRPHLSYVGNNIVSSFNGLINSIADKQLLREAFKFISPKREISGSLGILTKFGELESFAKFINQEYGRDEIDISEWIAPII</sequence>
<accession>A0A5C0UFY5</accession>
<proteinExistence type="predicted"/>
<evidence type="ECO:0000313" key="2">
    <source>
        <dbReference type="Proteomes" id="UP000325155"/>
    </source>
</evidence>
<gene>
    <name evidence="1" type="ORF">FZC35_00975</name>
</gene>
<reference evidence="1 2" key="1">
    <citation type="submission" date="2019-08" db="EMBL/GenBank/DDBJ databases">
        <title>Highly reduced genomes of protist endosymbionts show evolutionary convergence.</title>
        <authorList>
            <person name="George E."/>
            <person name="Husnik F."/>
            <person name="Tashyreva D."/>
            <person name="Prokopchuk G."/>
            <person name="Horak A."/>
            <person name="Kwong W.K."/>
            <person name="Lukes J."/>
            <person name="Keeling P.J."/>
        </authorList>
    </citation>
    <scope>NUCLEOTIDE SEQUENCE [LARGE SCALE GENOMIC DNA]</scope>
    <source>
        <strain evidence="1">1605</strain>
    </source>
</reference>
<name>A0A5C0UFY5_9PROT</name>
<organism evidence="1 2">
    <name type="scientific">Candidatus Cytomitobacter indipagum</name>
    <dbReference type="NCBI Taxonomy" id="2601575"/>
    <lineage>
        <taxon>Bacteria</taxon>
        <taxon>Pseudomonadati</taxon>
        <taxon>Pseudomonadota</taxon>
        <taxon>Alphaproteobacteria</taxon>
        <taxon>Holosporales</taxon>
        <taxon>Holosporaceae</taxon>
        <taxon>Candidatus Cytomitobacter</taxon>
    </lineage>
</organism>